<keyword evidence="1" id="KW-0812">Transmembrane</keyword>
<evidence type="ECO:0000313" key="3">
    <source>
        <dbReference type="Proteomes" id="UP001596091"/>
    </source>
</evidence>
<evidence type="ECO:0000256" key="1">
    <source>
        <dbReference type="SAM" id="Phobius"/>
    </source>
</evidence>
<keyword evidence="1" id="KW-0472">Membrane</keyword>
<feature type="transmembrane region" description="Helical" evidence="1">
    <location>
        <begin position="29"/>
        <end position="46"/>
    </location>
</feature>
<name>A0ABW1ELM0_9BACT</name>
<organism evidence="2 3">
    <name type="scientific">Acidicapsa dinghuensis</name>
    <dbReference type="NCBI Taxonomy" id="2218256"/>
    <lineage>
        <taxon>Bacteria</taxon>
        <taxon>Pseudomonadati</taxon>
        <taxon>Acidobacteriota</taxon>
        <taxon>Terriglobia</taxon>
        <taxon>Terriglobales</taxon>
        <taxon>Acidobacteriaceae</taxon>
        <taxon>Acidicapsa</taxon>
    </lineage>
</organism>
<dbReference type="RefSeq" id="WP_263341205.1">
    <property type="nucleotide sequence ID" value="NZ_JAGSYH010000006.1"/>
</dbReference>
<dbReference type="Proteomes" id="UP001596091">
    <property type="component" value="Unassembled WGS sequence"/>
</dbReference>
<reference evidence="3" key="1">
    <citation type="journal article" date="2019" name="Int. J. Syst. Evol. Microbiol.">
        <title>The Global Catalogue of Microorganisms (GCM) 10K type strain sequencing project: providing services to taxonomists for standard genome sequencing and annotation.</title>
        <authorList>
            <consortium name="The Broad Institute Genomics Platform"/>
            <consortium name="The Broad Institute Genome Sequencing Center for Infectious Disease"/>
            <person name="Wu L."/>
            <person name="Ma J."/>
        </authorList>
    </citation>
    <scope>NUCLEOTIDE SEQUENCE [LARGE SCALE GENOMIC DNA]</scope>
    <source>
        <strain evidence="3">JCM 4087</strain>
    </source>
</reference>
<gene>
    <name evidence="2" type="ORF">ACFPT7_17860</name>
</gene>
<proteinExistence type="predicted"/>
<dbReference type="EMBL" id="JBHSPH010000008">
    <property type="protein sequence ID" value="MFC5864177.1"/>
    <property type="molecule type" value="Genomic_DNA"/>
</dbReference>
<keyword evidence="1" id="KW-1133">Transmembrane helix</keyword>
<evidence type="ECO:0000313" key="2">
    <source>
        <dbReference type="EMBL" id="MFC5864177.1"/>
    </source>
</evidence>
<comment type="caution">
    <text evidence="2">The sequence shown here is derived from an EMBL/GenBank/DDBJ whole genome shotgun (WGS) entry which is preliminary data.</text>
</comment>
<protein>
    <submittedName>
        <fullName evidence="2">Uncharacterized protein</fullName>
    </submittedName>
</protein>
<keyword evidence="3" id="KW-1185">Reference proteome</keyword>
<sequence>MKRLLWPGVGTALALLLFGVPRRRRYWPTMLVALVLSIATVAIGCGSSSSKGGSGNAGTSAGIYTVAVSGTSGSITGTLDTVTLNQTVCVSFPILAVAGMQNG</sequence>
<accession>A0ABW1ELM0</accession>